<feature type="compositionally biased region" description="Polar residues" evidence="6">
    <location>
        <begin position="1"/>
        <end position="13"/>
    </location>
</feature>
<evidence type="ECO:0000256" key="3">
    <source>
        <dbReference type="ARBA" id="ARBA00022771"/>
    </source>
</evidence>
<dbReference type="Pfam" id="PF16746">
    <property type="entry name" value="BAR_3"/>
    <property type="match status" value="1"/>
</dbReference>
<dbReference type="InterPro" id="IPR045258">
    <property type="entry name" value="ACAP1/2/3-like"/>
</dbReference>
<dbReference type="GO" id="GO:0005096">
    <property type="term" value="F:GTPase activator activity"/>
    <property type="evidence" value="ECO:0007669"/>
    <property type="project" value="UniProtKB-KW"/>
</dbReference>
<feature type="region of interest" description="Disordered" evidence="6">
    <location>
        <begin position="466"/>
        <end position="487"/>
    </location>
</feature>
<dbReference type="GO" id="GO:0008270">
    <property type="term" value="F:zinc ion binding"/>
    <property type="evidence" value="ECO:0007669"/>
    <property type="project" value="UniProtKB-KW"/>
</dbReference>
<dbReference type="InterPro" id="IPR038508">
    <property type="entry name" value="ArfGAP_dom_sf"/>
</dbReference>
<dbReference type="PROSITE" id="PS50115">
    <property type="entry name" value="ARFGAP"/>
    <property type="match status" value="1"/>
</dbReference>
<dbReference type="SUPFAM" id="SSF57863">
    <property type="entry name" value="ArfGap/RecO-like zinc finger"/>
    <property type="match status" value="1"/>
</dbReference>
<dbReference type="AlphaFoldDB" id="A0A8H7VIV6"/>
<evidence type="ECO:0000256" key="5">
    <source>
        <dbReference type="PROSITE-ProRule" id="PRU00288"/>
    </source>
</evidence>
<dbReference type="Gene3D" id="1.20.1270.60">
    <property type="entry name" value="Arfaptin homology (AH) domain/BAR domain"/>
    <property type="match status" value="1"/>
</dbReference>
<feature type="domain" description="Arf-GAP" evidence="8">
    <location>
        <begin position="618"/>
        <end position="739"/>
    </location>
</feature>
<gene>
    <name evidence="9" type="ORF">INT45_002358</name>
</gene>
<dbReference type="FunFam" id="2.30.29.30:FF:000252">
    <property type="entry name" value="ARF GTPase activator (Csx2)"/>
    <property type="match status" value="1"/>
</dbReference>
<feature type="region of interest" description="Disordered" evidence="6">
    <location>
        <begin position="1"/>
        <end position="22"/>
    </location>
</feature>
<organism evidence="9 10">
    <name type="scientific">Circinella minor</name>
    <dbReference type="NCBI Taxonomy" id="1195481"/>
    <lineage>
        <taxon>Eukaryota</taxon>
        <taxon>Fungi</taxon>
        <taxon>Fungi incertae sedis</taxon>
        <taxon>Mucoromycota</taxon>
        <taxon>Mucoromycotina</taxon>
        <taxon>Mucoromycetes</taxon>
        <taxon>Mucorales</taxon>
        <taxon>Lichtheimiaceae</taxon>
        <taxon>Circinella</taxon>
    </lineage>
</organism>
<dbReference type="InterPro" id="IPR037278">
    <property type="entry name" value="ARFGAP/RecO"/>
</dbReference>
<sequence length="942" mass="106950">MIEQQVRSNAEHQSTSIPRSTTTTTINTATQIEDLDLEDGPLFRATVTQLESKTSALKANVKRIIKAATASMEAKRAMLEADQAFIQVLEDIPTMEPLFTHYLNMTWPKMYEQWERMEHSMQSLLIDPLQKLYEMDIKAADTKRRHFEDESKQYYAYLSKYLSITKKDSNNKKDNSEAKHQAKKHHFDIIKFEYLAFLKDLHGGKKSQEILYHMFSYYQKQYAFYDTVAELLEPSKPGLDELGTMMADVSREQDLVNKERSEKRKYLELQQQRNSLDEDQKQRQQQQHPLSPPLNPQQQQQLQQPQIIEPPVDMLTPIEEDKFRGIRDLQQHPDRDWITGCGRRKEGFLFATSKPLKSVNTFDKASSAIWHRYWCVLSGGQLHEYTNWKGQLQTHIEPINLRFATVREARNIERRFCFEIITTHFRRVYQAISEEEMQSWIATISNAIESLLNGMSSSIDLLKGMDNQPKQQQQQQQQQNKKKHARSLSGALRLGLTQGNTVISGSNNYNNSHENGSISSNTPASVATATTSYIKKRASNLSGHGDAGADLLAAVAANNNRPNNMNEHSSAMLPTAENNNKFRWSGLSFGRSSSSTTHNHHRSSSSSTYKFEPTVANTELLYQLKQDPSNTHCADCGDENPDWCSLNLGIVLCIECSGIHRSLGTHISKVRSLTLDSTSYTPDIVALLRAMGNARSNAIWASNNTMDCPKHDDNRHVKLKYIRQKYVDRAFVMPLPASDDNDNSNNNNPQSLLYDAIDKDDIPKAMYAIALGANINDDGSSNLQQQEQTKIPLLGEDQEEDDEWQRRVRENSGDHLDHFYIRYGLHFALLHGRVSIDDDLDREHVYPMAELLLQNGADTGLVDPETGYTLSELVGIGHVVDDEAITYINSKNSARGQSPILRASMPPPPSLLHDDDDNESYRPISCILSNDSSSISSSYVKP</sequence>
<evidence type="ECO:0008006" key="11">
    <source>
        <dbReference type="Google" id="ProtNLM"/>
    </source>
</evidence>
<dbReference type="Gene3D" id="1.10.220.150">
    <property type="entry name" value="Arf GTPase activating protein"/>
    <property type="match status" value="1"/>
</dbReference>
<dbReference type="SUPFAM" id="SSF50729">
    <property type="entry name" value="PH domain-like"/>
    <property type="match status" value="1"/>
</dbReference>
<evidence type="ECO:0000313" key="10">
    <source>
        <dbReference type="Proteomes" id="UP000646827"/>
    </source>
</evidence>
<dbReference type="Pfam" id="PF00169">
    <property type="entry name" value="PH"/>
    <property type="match status" value="1"/>
</dbReference>
<keyword evidence="3 5" id="KW-0863">Zinc-finger</keyword>
<name>A0A8H7VIV6_9FUNG</name>
<dbReference type="CDD" id="cd08204">
    <property type="entry name" value="ArfGap"/>
    <property type="match status" value="1"/>
</dbReference>
<dbReference type="Pfam" id="PF01412">
    <property type="entry name" value="ArfGap"/>
    <property type="match status" value="1"/>
</dbReference>
<comment type="caution">
    <text evidence="9">The sequence shown here is derived from an EMBL/GenBank/DDBJ whole genome shotgun (WGS) entry which is preliminary data.</text>
</comment>
<keyword evidence="4" id="KW-0862">Zinc</keyword>
<dbReference type="PANTHER" id="PTHR23180">
    <property type="entry name" value="CENTAURIN/ARF"/>
    <property type="match status" value="1"/>
</dbReference>
<evidence type="ECO:0000256" key="2">
    <source>
        <dbReference type="ARBA" id="ARBA00022723"/>
    </source>
</evidence>
<evidence type="ECO:0000256" key="6">
    <source>
        <dbReference type="SAM" id="MobiDB-lite"/>
    </source>
</evidence>
<feature type="region of interest" description="Disordered" evidence="6">
    <location>
        <begin position="897"/>
        <end position="924"/>
    </location>
</feature>
<accession>A0A8H7VIV6</accession>
<dbReference type="FunFam" id="1.10.220.150:FF:000009">
    <property type="entry name" value="stromal membrane-associated protein 1 isoform X1"/>
    <property type="match status" value="1"/>
</dbReference>
<dbReference type="OrthoDB" id="10266696at2759"/>
<dbReference type="PANTHER" id="PTHR23180:SF160">
    <property type="entry name" value="ADP-RIBOSYLATION FACTOR GTPASE-ACTIVATING PROTEIN EFFECTOR PROTEIN 1"/>
    <property type="match status" value="1"/>
</dbReference>
<dbReference type="Proteomes" id="UP000646827">
    <property type="component" value="Unassembled WGS sequence"/>
</dbReference>
<evidence type="ECO:0000256" key="4">
    <source>
        <dbReference type="ARBA" id="ARBA00022833"/>
    </source>
</evidence>
<dbReference type="SMART" id="SM00105">
    <property type="entry name" value="ArfGap"/>
    <property type="match status" value="1"/>
</dbReference>
<keyword evidence="1" id="KW-0343">GTPase activation</keyword>
<proteinExistence type="predicted"/>
<evidence type="ECO:0000259" key="7">
    <source>
        <dbReference type="PROSITE" id="PS50003"/>
    </source>
</evidence>
<reference evidence="9 10" key="1">
    <citation type="submission" date="2020-12" db="EMBL/GenBank/DDBJ databases">
        <title>Metabolic potential, ecology and presence of endohyphal bacteria is reflected in genomic diversity of Mucoromycotina.</title>
        <authorList>
            <person name="Muszewska A."/>
            <person name="Okrasinska A."/>
            <person name="Steczkiewicz K."/>
            <person name="Drgas O."/>
            <person name="Orlowska M."/>
            <person name="Perlinska-Lenart U."/>
            <person name="Aleksandrzak-Piekarczyk T."/>
            <person name="Szatraj K."/>
            <person name="Zielenkiewicz U."/>
            <person name="Pilsyk S."/>
            <person name="Malc E."/>
            <person name="Mieczkowski P."/>
            <person name="Kruszewska J.S."/>
            <person name="Biernat P."/>
            <person name="Pawlowska J."/>
        </authorList>
    </citation>
    <scope>NUCLEOTIDE SEQUENCE [LARGE SCALE GENOMIC DNA]</scope>
    <source>
        <strain evidence="9 10">CBS 142.35</strain>
    </source>
</reference>
<feature type="region of interest" description="Disordered" evidence="6">
    <location>
        <begin position="273"/>
        <end position="304"/>
    </location>
</feature>
<dbReference type="InterPro" id="IPR011993">
    <property type="entry name" value="PH-like_dom_sf"/>
</dbReference>
<evidence type="ECO:0000259" key="8">
    <source>
        <dbReference type="PROSITE" id="PS50115"/>
    </source>
</evidence>
<evidence type="ECO:0000256" key="1">
    <source>
        <dbReference type="ARBA" id="ARBA00022468"/>
    </source>
</evidence>
<dbReference type="PRINTS" id="PR00405">
    <property type="entry name" value="REVINTRACTNG"/>
</dbReference>
<keyword evidence="10" id="KW-1185">Reference proteome</keyword>
<dbReference type="PROSITE" id="PS50003">
    <property type="entry name" value="PH_DOMAIN"/>
    <property type="match status" value="1"/>
</dbReference>
<protein>
    <recommendedName>
        <fullName evidence="11">ArfGap-domain-containing protein</fullName>
    </recommendedName>
</protein>
<feature type="domain" description="PH" evidence="7">
    <location>
        <begin position="342"/>
        <end position="449"/>
    </location>
</feature>
<dbReference type="InterPro" id="IPR004148">
    <property type="entry name" value="BAR_dom"/>
</dbReference>
<dbReference type="InterPro" id="IPR001849">
    <property type="entry name" value="PH_domain"/>
</dbReference>
<dbReference type="GO" id="GO:0005737">
    <property type="term" value="C:cytoplasm"/>
    <property type="evidence" value="ECO:0007669"/>
    <property type="project" value="InterPro"/>
</dbReference>
<dbReference type="Gene3D" id="2.30.29.30">
    <property type="entry name" value="Pleckstrin-homology domain (PH domain)/Phosphotyrosine-binding domain (PTB)"/>
    <property type="match status" value="1"/>
</dbReference>
<dbReference type="SMART" id="SM00233">
    <property type="entry name" value="PH"/>
    <property type="match status" value="1"/>
</dbReference>
<keyword evidence="2" id="KW-0479">Metal-binding</keyword>
<dbReference type="InterPro" id="IPR027267">
    <property type="entry name" value="AH/BAR_dom_sf"/>
</dbReference>
<evidence type="ECO:0000313" key="9">
    <source>
        <dbReference type="EMBL" id="KAG2218108.1"/>
    </source>
</evidence>
<dbReference type="EMBL" id="JAEPRB010000251">
    <property type="protein sequence ID" value="KAG2218108.1"/>
    <property type="molecule type" value="Genomic_DNA"/>
</dbReference>
<dbReference type="InterPro" id="IPR001164">
    <property type="entry name" value="ArfGAP_dom"/>
</dbReference>
<feature type="compositionally biased region" description="Low complexity" evidence="6">
    <location>
        <begin position="467"/>
        <end position="479"/>
    </location>
</feature>
<dbReference type="SUPFAM" id="SSF103657">
    <property type="entry name" value="BAR/IMD domain-like"/>
    <property type="match status" value="1"/>
</dbReference>